<gene>
    <name evidence="5" type="ORF">CCAX7_61300</name>
</gene>
<dbReference type="InterPro" id="IPR017896">
    <property type="entry name" value="4Fe4S_Fe-S-bd"/>
</dbReference>
<dbReference type="PANTHER" id="PTHR43177:SF3">
    <property type="entry name" value="PROTEIN NRFC HOMOLOG"/>
    <property type="match status" value="1"/>
</dbReference>
<evidence type="ECO:0000256" key="4">
    <source>
        <dbReference type="ARBA" id="ARBA00023014"/>
    </source>
</evidence>
<dbReference type="RefSeq" id="WP_119321626.1">
    <property type="nucleotide sequence ID" value="NZ_AP025739.1"/>
</dbReference>
<dbReference type="EMBL" id="AP025739">
    <property type="protein sequence ID" value="BDI34079.1"/>
    <property type="molecule type" value="Genomic_DNA"/>
</dbReference>
<reference evidence="5 6" key="1">
    <citation type="journal article" date="2019" name="Int. J. Syst. Evol. Microbiol.">
        <title>Capsulimonas corticalis gen. nov., sp. nov., an aerobic capsulated bacterium, of a novel bacterial order, Capsulimonadales ord. nov., of the class Armatimonadia of the phylum Armatimonadetes.</title>
        <authorList>
            <person name="Li J."/>
            <person name="Kudo C."/>
            <person name="Tonouchi A."/>
        </authorList>
    </citation>
    <scope>NUCLEOTIDE SEQUENCE [LARGE SCALE GENOMIC DNA]</scope>
    <source>
        <strain evidence="5 6">AX-7</strain>
    </source>
</reference>
<keyword evidence="3" id="KW-0408">Iron</keyword>
<keyword evidence="2" id="KW-0479">Metal-binding</keyword>
<dbReference type="CDD" id="cd10551">
    <property type="entry name" value="PsrB"/>
    <property type="match status" value="1"/>
</dbReference>
<protein>
    <submittedName>
        <fullName evidence="5">Uncharacterized protein</fullName>
    </submittedName>
</protein>
<keyword evidence="1" id="KW-0004">4Fe-4S</keyword>
<dbReference type="Gene3D" id="3.30.70.20">
    <property type="match status" value="2"/>
</dbReference>
<dbReference type="AlphaFoldDB" id="A0A402CW85"/>
<dbReference type="Pfam" id="PF12797">
    <property type="entry name" value="Fer4_2"/>
    <property type="match status" value="1"/>
</dbReference>
<proteinExistence type="predicted"/>
<accession>A0A402CW85</accession>
<dbReference type="SUPFAM" id="SSF54862">
    <property type="entry name" value="4Fe-4S ferredoxins"/>
    <property type="match status" value="1"/>
</dbReference>
<dbReference type="GO" id="GO:0046872">
    <property type="term" value="F:metal ion binding"/>
    <property type="evidence" value="ECO:0007669"/>
    <property type="project" value="UniProtKB-KW"/>
</dbReference>
<dbReference type="KEGG" id="ccot:CCAX7_61300"/>
<keyword evidence="4" id="KW-0411">Iron-sulfur</keyword>
<dbReference type="Pfam" id="PF13247">
    <property type="entry name" value="Fer4_11"/>
    <property type="match status" value="1"/>
</dbReference>
<evidence type="ECO:0000256" key="3">
    <source>
        <dbReference type="ARBA" id="ARBA00023004"/>
    </source>
</evidence>
<dbReference type="PROSITE" id="PS51379">
    <property type="entry name" value="4FE4S_FER_2"/>
    <property type="match status" value="2"/>
</dbReference>
<evidence type="ECO:0000256" key="2">
    <source>
        <dbReference type="ARBA" id="ARBA00022723"/>
    </source>
</evidence>
<dbReference type="GO" id="GO:0051539">
    <property type="term" value="F:4 iron, 4 sulfur cluster binding"/>
    <property type="evidence" value="ECO:0007669"/>
    <property type="project" value="UniProtKB-KW"/>
</dbReference>
<dbReference type="PANTHER" id="PTHR43177">
    <property type="entry name" value="PROTEIN NRFC"/>
    <property type="match status" value="1"/>
</dbReference>
<sequence length="251" mass="28546">MADIRNTEDQTPGSTPKDKRAHRWAMVIDLDRCTGCHGCETACYAENNIPVTGPEQSHKGHAHQWIRVERYWEGSYPSVKARFMPILCQQCGEAPCEPVCPVYATYHNPEGLNAMVYNRCVGTRYCGNNCPYSVRVFNWEEPSWAEPLNQQLNPDVTVREKGVMEKCTFCVQRIRRAEERADAEGRPLQTDEFTTACAQACPPKAITWGDLNDDASAVAKLWKDPRRFRLLEELGTEPSVVYLRSIDNDED</sequence>
<organism evidence="5 6">
    <name type="scientific">Capsulimonas corticalis</name>
    <dbReference type="NCBI Taxonomy" id="2219043"/>
    <lineage>
        <taxon>Bacteria</taxon>
        <taxon>Bacillati</taxon>
        <taxon>Armatimonadota</taxon>
        <taxon>Armatimonadia</taxon>
        <taxon>Capsulimonadales</taxon>
        <taxon>Capsulimonadaceae</taxon>
        <taxon>Capsulimonas</taxon>
    </lineage>
</organism>
<dbReference type="InterPro" id="IPR050954">
    <property type="entry name" value="ET_IronSulfur_Cluster-Binding"/>
</dbReference>
<name>A0A402CW85_9BACT</name>
<evidence type="ECO:0000256" key="1">
    <source>
        <dbReference type="ARBA" id="ARBA00022485"/>
    </source>
</evidence>
<evidence type="ECO:0000313" key="6">
    <source>
        <dbReference type="Proteomes" id="UP000287394"/>
    </source>
</evidence>
<dbReference type="Proteomes" id="UP000287394">
    <property type="component" value="Chromosome"/>
</dbReference>
<dbReference type="OrthoDB" id="9810688at2"/>
<keyword evidence="6" id="KW-1185">Reference proteome</keyword>
<evidence type="ECO:0000313" key="5">
    <source>
        <dbReference type="EMBL" id="BDI34079.1"/>
    </source>
</evidence>